<dbReference type="PANTHER" id="PTHR31852">
    <property type="entry name" value="LATE EMBRYOGENESIS ABUNDANT (LEA) HYDROXYPROLINE-RICH GLYCOPROTEIN FAMILY"/>
    <property type="match status" value="1"/>
</dbReference>
<dbReference type="Proteomes" id="UP000655225">
    <property type="component" value="Unassembled WGS sequence"/>
</dbReference>
<dbReference type="Gene3D" id="2.60.40.1820">
    <property type="match status" value="2"/>
</dbReference>
<dbReference type="InterPro" id="IPR004864">
    <property type="entry name" value="LEA_2"/>
</dbReference>
<evidence type="ECO:0000313" key="3">
    <source>
        <dbReference type="EMBL" id="KAF8376759.1"/>
    </source>
</evidence>
<dbReference type="OrthoDB" id="764273at2759"/>
<keyword evidence="1" id="KW-0472">Membrane</keyword>
<dbReference type="InterPro" id="IPR055301">
    <property type="entry name" value="Lea14-like_2"/>
</dbReference>
<feature type="domain" description="Late embryogenesis abundant protein LEA-2 subgroup" evidence="2">
    <location>
        <begin position="504"/>
        <end position="603"/>
    </location>
</feature>
<feature type="transmembrane region" description="Helical" evidence="1">
    <location>
        <begin position="35"/>
        <end position="58"/>
    </location>
</feature>
<evidence type="ECO:0000256" key="1">
    <source>
        <dbReference type="SAM" id="Phobius"/>
    </source>
</evidence>
<evidence type="ECO:0000313" key="4">
    <source>
        <dbReference type="Proteomes" id="UP000655225"/>
    </source>
</evidence>
<keyword evidence="1" id="KW-1133">Transmembrane helix</keyword>
<accession>A0A834Y8V5</accession>
<proteinExistence type="predicted"/>
<evidence type="ECO:0000259" key="2">
    <source>
        <dbReference type="Pfam" id="PF03168"/>
    </source>
</evidence>
<feature type="transmembrane region" description="Helical" evidence="1">
    <location>
        <begin position="243"/>
        <end position="264"/>
    </location>
</feature>
<name>A0A834Y8V5_TETSI</name>
<sequence length="619" mass="68078">MADQQVYPQAPANGYAKVDVESQSAELRRKKRIKCFAYIAAFAVFQTIIILVFALTVMRIKTPDVKLGTVTVETINVGTAASPSFSMRLIAEVTVKNKNFGHYKFDESTATFSYGGMKVGEALIPKGRAKARKTRRMTIVVDVNSAGQLSGNSNLSNEISTGMLTLSSHTKLSGKVTVMKVMKKRKTAEMNCTMTINVASRIDISFAVSIHMVYPQAPANGYAKVDVESQSAELHRKKKIKCFAYIAAFAVFQTIIILVFALTVMRIKTPDVKLGTVTVETLNVGTAASPSFSMRLIAEVTVKNKNFGHYKFDESTTTFSYGSTIVGQTLIPKGRAKARKTRRMTIAVDVNSNGISGNSNLSSEISRGMLTLSSHTKLSGKVTLMKLMKKQRKTKEELCSQFSPFQQHKMADHDQQVYPQAPANGYAKVDVESQSAELRRKKRIKCFAYIAAFAVFQTIIILVFALTVMRIKTPDVKLGTVTVETINVGTAASPSFSMRLITEVTVKNKNFGHYKFDESTATFSYGGMKVGEALIPKGRAKARKTRRMTIVVDVNSTGLSGNSNLSNEISRGMLTLSSYTKLSGKVTLMKVMKKRKTAEMNCTMIVNVTSRSIQNLNCE</sequence>
<dbReference type="AlphaFoldDB" id="A0A834Y8V5"/>
<feature type="transmembrane region" description="Helical" evidence="1">
    <location>
        <begin position="446"/>
        <end position="469"/>
    </location>
</feature>
<protein>
    <recommendedName>
        <fullName evidence="2">Late embryogenesis abundant protein LEA-2 subgroup domain-containing protein</fullName>
    </recommendedName>
</protein>
<gene>
    <name evidence="3" type="ORF">HHK36_031569</name>
</gene>
<keyword evidence="4" id="KW-1185">Reference proteome</keyword>
<comment type="caution">
    <text evidence="3">The sequence shown here is derived from an EMBL/GenBank/DDBJ whole genome shotgun (WGS) entry which is preliminary data.</text>
</comment>
<dbReference type="EMBL" id="JABCRI010000092">
    <property type="protein sequence ID" value="KAF8376759.1"/>
    <property type="molecule type" value="Genomic_DNA"/>
</dbReference>
<keyword evidence="1" id="KW-0812">Transmembrane</keyword>
<organism evidence="3 4">
    <name type="scientific">Tetracentron sinense</name>
    <name type="common">Spur-leaf</name>
    <dbReference type="NCBI Taxonomy" id="13715"/>
    <lineage>
        <taxon>Eukaryota</taxon>
        <taxon>Viridiplantae</taxon>
        <taxon>Streptophyta</taxon>
        <taxon>Embryophyta</taxon>
        <taxon>Tracheophyta</taxon>
        <taxon>Spermatophyta</taxon>
        <taxon>Magnoliopsida</taxon>
        <taxon>Trochodendrales</taxon>
        <taxon>Trochodendraceae</taxon>
        <taxon>Tetracentron</taxon>
    </lineage>
</organism>
<dbReference type="Pfam" id="PF03168">
    <property type="entry name" value="LEA_2"/>
    <property type="match status" value="2"/>
</dbReference>
<feature type="domain" description="Late embryogenesis abundant protein LEA-2 subgroup" evidence="2">
    <location>
        <begin position="93"/>
        <end position="193"/>
    </location>
</feature>
<reference evidence="3 4" key="1">
    <citation type="submission" date="2020-04" db="EMBL/GenBank/DDBJ databases">
        <title>Plant Genome Project.</title>
        <authorList>
            <person name="Zhang R.-G."/>
        </authorList>
    </citation>
    <scope>NUCLEOTIDE SEQUENCE [LARGE SCALE GENOMIC DNA]</scope>
    <source>
        <strain evidence="3">YNK0</strain>
        <tissue evidence="3">Leaf</tissue>
    </source>
</reference>